<dbReference type="Pfam" id="PF12728">
    <property type="entry name" value="HTH_17"/>
    <property type="match status" value="1"/>
</dbReference>
<gene>
    <name evidence="3" type="ORF">E4Z66_14275</name>
</gene>
<protein>
    <submittedName>
        <fullName evidence="3">DNA-binding protein</fullName>
    </submittedName>
</protein>
<proteinExistence type="predicted"/>
<sequence length="100" mass="11138">MNGEEALLTIDDFAAALHSTVKPRTVRTMIHLGQINATKIGQRYYMTRDELRRFISQCQENANQPGCSNARTTAPGSFSTKGGKSGQAMVMDFMRQQKKP</sequence>
<feature type="domain" description="Helix-turn-helix" evidence="2">
    <location>
        <begin position="7"/>
        <end position="58"/>
    </location>
</feature>
<evidence type="ECO:0000259" key="2">
    <source>
        <dbReference type="Pfam" id="PF12728"/>
    </source>
</evidence>
<name>A0A4S4NDR5_9RHOB</name>
<dbReference type="InterPro" id="IPR041657">
    <property type="entry name" value="HTH_17"/>
</dbReference>
<evidence type="ECO:0000313" key="3">
    <source>
        <dbReference type="EMBL" id="THH36208.1"/>
    </source>
</evidence>
<keyword evidence="4" id="KW-1185">Reference proteome</keyword>
<feature type="compositionally biased region" description="Polar residues" evidence="1">
    <location>
        <begin position="61"/>
        <end position="82"/>
    </location>
</feature>
<comment type="caution">
    <text evidence="3">The sequence shown here is derived from an EMBL/GenBank/DDBJ whole genome shotgun (WGS) entry which is preliminary data.</text>
</comment>
<dbReference type="Proteomes" id="UP000306602">
    <property type="component" value="Unassembled WGS sequence"/>
</dbReference>
<dbReference type="AlphaFoldDB" id="A0A4S4NDR5"/>
<dbReference type="OrthoDB" id="7867481at2"/>
<dbReference type="EMBL" id="SRKY01000003">
    <property type="protein sequence ID" value="THH36208.1"/>
    <property type="molecule type" value="Genomic_DNA"/>
</dbReference>
<evidence type="ECO:0000256" key="1">
    <source>
        <dbReference type="SAM" id="MobiDB-lite"/>
    </source>
</evidence>
<dbReference type="GO" id="GO:0003677">
    <property type="term" value="F:DNA binding"/>
    <property type="evidence" value="ECO:0007669"/>
    <property type="project" value="UniProtKB-KW"/>
</dbReference>
<reference evidence="3 4" key="1">
    <citation type="submission" date="2019-04" db="EMBL/GenBank/DDBJ databases">
        <title>Shimia ponticola sp. nov., isolated from seawater.</title>
        <authorList>
            <person name="Kim Y.-O."/>
            <person name="Yoon J.-H."/>
        </authorList>
    </citation>
    <scope>NUCLEOTIDE SEQUENCE [LARGE SCALE GENOMIC DNA]</scope>
    <source>
        <strain evidence="3 4">MYP11</strain>
    </source>
</reference>
<accession>A0A4S4NDR5</accession>
<organism evidence="3 4">
    <name type="scientific">Aliishimia ponticola</name>
    <dbReference type="NCBI Taxonomy" id="2499833"/>
    <lineage>
        <taxon>Bacteria</taxon>
        <taxon>Pseudomonadati</taxon>
        <taxon>Pseudomonadota</taxon>
        <taxon>Alphaproteobacteria</taxon>
        <taxon>Rhodobacterales</taxon>
        <taxon>Paracoccaceae</taxon>
        <taxon>Aliishimia</taxon>
    </lineage>
</organism>
<feature type="region of interest" description="Disordered" evidence="1">
    <location>
        <begin position="61"/>
        <end position="85"/>
    </location>
</feature>
<evidence type="ECO:0000313" key="4">
    <source>
        <dbReference type="Proteomes" id="UP000306602"/>
    </source>
</evidence>
<keyword evidence="3" id="KW-0238">DNA-binding</keyword>